<dbReference type="Gene3D" id="2.130.10.10">
    <property type="entry name" value="YVTN repeat-like/Quinoprotein amine dehydrogenase"/>
    <property type="match status" value="2"/>
</dbReference>
<dbReference type="RefSeq" id="XP_012183027.1">
    <property type="nucleotide sequence ID" value="XM_012327637.1"/>
</dbReference>
<dbReference type="InterPro" id="IPR001680">
    <property type="entry name" value="WD40_rpt"/>
</dbReference>
<dbReference type="GO" id="GO:0005886">
    <property type="term" value="C:plasma membrane"/>
    <property type="evidence" value="ECO:0007669"/>
    <property type="project" value="TreeGrafter"/>
</dbReference>
<keyword evidence="6" id="KW-1185">Reference proteome</keyword>
<dbReference type="InParanoid" id="J4H3S3"/>
<protein>
    <recommendedName>
        <fullName evidence="4">Lethal giant larvae (Lgl)-like C-terminal domain-containing protein</fullName>
    </recommendedName>
</protein>
<dbReference type="GeneID" id="24098655"/>
<evidence type="ECO:0000259" key="4">
    <source>
        <dbReference type="Pfam" id="PF08596"/>
    </source>
</evidence>
<dbReference type="InterPro" id="IPR036322">
    <property type="entry name" value="WD40_repeat_dom_sf"/>
</dbReference>
<sequence>MFLKHEKDYADLSLEISDSIDWEAGVLRTTHYRLDITVSAVDPVSGLLAVGTSKGLVALYGSPGVECTLRLSDAPDARVQHLHFVPSLCKLCCIDEHDRLHIWDLTTIGAPKLQKIVNLPRPVNCLLVSPSHTHALIALSNGEIRMYDLLCLRMSPYTVPPNLWSLYEEKVQASGMPAIPTSDSNTILDMVIHPRDVNLLFIAFGGGVILYDLRQREMVRVYELILPPGAPGGSGYYTADILLPRHSSVTALSIHPSGHMLAVGYTDGSIAFWALQDEERPLLVRTLDNEDDVGVVDVAKLELFLPSGQPSNEQPKPSVDAREPIFKLSWSGFPNSSDPRGGDTTLTVLGGFGNKDSQGITVFLFPPLNPPASPPAASAAHKAPVPPPLHNNTRIAMRETLTPLDSHIYLSAGAVQDFLLIPRESPHFACTWDPQTILLLSDSDLDSSGKTRIMVGYEFPPPAFLPVTTSPIVAQSPSISGSDNPTEALTQELASTLQSMSLSADPEQIGLPLEFWDALGGVIIQLERDPYEQLSSADADRGYLPTWGGKAWVEDADGQMKLMKYQPRRVLITHDLDLSVRFLDLSAQLLVSSLDNPLSATFPKPWPALTIEVSPVIHDPSLHLVTSPSSSLHVSSSSSQSTFEQAIHGGQLHIASVHIAPESLECMIALTNGALIVYRLRSGEGEAAVNPPDEELVSLTHISSTRMFQPFFAVKPGQGAITACAVADTGKWHDNAFSLSHTRLEFYSSSICVDRGLFCGRRHLHRPSIDIPFFLGTRPLSEILSHRLPGQYAHWRQVPQPFNWDFVPRIRLIASTSAGHTIVHTLTRSPSGAWTVSSSPKIIEASMYPIPGGSVGLSAALANDKLVDRGHEVDNNVKHKDCIWVSAGAKGVKCVADVDGERIARTEWGSKTGAVRRVEIVDKNGASALVAFTERGEALVYSLPFLKHLHTLQLPQHSIS</sequence>
<accession>J4H3S3</accession>
<gene>
    <name evidence="5" type="ORF">FIBRA_05890</name>
</gene>
<dbReference type="EMBL" id="HE797127">
    <property type="protein sequence ID" value="CCM03744.1"/>
    <property type="molecule type" value="Genomic_DNA"/>
</dbReference>
<keyword evidence="3" id="KW-0853">WD repeat</keyword>
<dbReference type="GO" id="GO:0006887">
    <property type="term" value="P:exocytosis"/>
    <property type="evidence" value="ECO:0007669"/>
    <property type="project" value="UniProtKB-KW"/>
</dbReference>
<feature type="repeat" description="WD" evidence="3">
    <location>
        <begin position="242"/>
        <end position="283"/>
    </location>
</feature>
<proteinExistence type="inferred from homology"/>
<dbReference type="InterPro" id="IPR015943">
    <property type="entry name" value="WD40/YVTN_repeat-like_dom_sf"/>
</dbReference>
<evidence type="ECO:0000256" key="2">
    <source>
        <dbReference type="ARBA" id="ARBA00022483"/>
    </source>
</evidence>
<dbReference type="HOGENOM" id="CLU_005737_1_0_1"/>
<dbReference type="PANTHER" id="PTHR10241:SF25">
    <property type="entry name" value="TOMOSYN, ISOFORM C"/>
    <property type="match status" value="1"/>
</dbReference>
<dbReference type="GO" id="GO:0045159">
    <property type="term" value="F:myosin II binding"/>
    <property type="evidence" value="ECO:0007669"/>
    <property type="project" value="TreeGrafter"/>
</dbReference>
<evidence type="ECO:0000313" key="6">
    <source>
        <dbReference type="Proteomes" id="UP000006352"/>
    </source>
</evidence>
<dbReference type="Proteomes" id="UP000006352">
    <property type="component" value="Unassembled WGS sequence"/>
</dbReference>
<keyword evidence="2" id="KW-0268">Exocytosis</keyword>
<dbReference type="GO" id="GO:0006893">
    <property type="term" value="P:Golgi to plasma membrane transport"/>
    <property type="evidence" value="ECO:0007669"/>
    <property type="project" value="TreeGrafter"/>
</dbReference>
<evidence type="ECO:0000313" key="5">
    <source>
        <dbReference type="EMBL" id="CCM03744.1"/>
    </source>
</evidence>
<dbReference type="STRING" id="599839.J4H3S3"/>
<dbReference type="InterPro" id="IPR013905">
    <property type="entry name" value="Lgl_C_dom"/>
</dbReference>
<comment type="similarity">
    <text evidence="1">Belongs to the WD repeat L(2)GL family.</text>
</comment>
<name>J4H3S3_9APHY</name>
<dbReference type="PANTHER" id="PTHR10241">
    <property type="entry name" value="LETHAL 2 GIANT LARVAE PROTEIN"/>
    <property type="match status" value="1"/>
</dbReference>
<dbReference type="SMART" id="SM00320">
    <property type="entry name" value="WD40"/>
    <property type="match status" value="4"/>
</dbReference>
<evidence type="ECO:0000256" key="1">
    <source>
        <dbReference type="ARBA" id="ARBA00008070"/>
    </source>
</evidence>
<dbReference type="OrthoDB" id="19944at2759"/>
<dbReference type="GO" id="GO:0005096">
    <property type="term" value="F:GTPase activator activity"/>
    <property type="evidence" value="ECO:0007669"/>
    <property type="project" value="TreeGrafter"/>
</dbReference>
<evidence type="ECO:0000256" key="3">
    <source>
        <dbReference type="PROSITE-ProRule" id="PRU00221"/>
    </source>
</evidence>
<dbReference type="PROSITE" id="PS50082">
    <property type="entry name" value="WD_REPEATS_2"/>
    <property type="match status" value="1"/>
</dbReference>
<dbReference type="GO" id="GO:0019905">
    <property type="term" value="F:syntaxin binding"/>
    <property type="evidence" value="ECO:0007669"/>
    <property type="project" value="TreeGrafter"/>
</dbReference>
<dbReference type="SUPFAM" id="SSF50978">
    <property type="entry name" value="WD40 repeat-like"/>
    <property type="match status" value="1"/>
</dbReference>
<organism evidence="5 6">
    <name type="scientific">Fibroporia radiculosa</name>
    <dbReference type="NCBI Taxonomy" id="599839"/>
    <lineage>
        <taxon>Eukaryota</taxon>
        <taxon>Fungi</taxon>
        <taxon>Dikarya</taxon>
        <taxon>Basidiomycota</taxon>
        <taxon>Agaricomycotina</taxon>
        <taxon>Agaricomycetes</taxon>
        <taxon>Polyporales</taxon>
        <taxon>Fibroporiaceae</taxon>
        <taxon>Fibroporia</taxon>
    </lineage>
</organism>
<dbReference type="AlphaFoldDB" id="J4H3S3"/>
<feature type="domain" description="Lethal giant larvae (Lgl)-like C-terminal" evidence="4">
    <location>
        <begin position="807"/>
        <end position="956"/>
    </location>
</feature>
<dbReference type="GO" id="GO:0005737">
    <property type="term" value="C:cytoplasm"/>
    <property type="evidence" value="ECO:0007669"/>
    <property type="project" value="TreeGrafter"/>
</dbReference>
<dbReference type="Pfam" id="PF08596">
    <property type="entry name" value="Lgl_C"/>
    <property type="match status" value="1"/>
</dbReference>
<reference evidence="5 6" key="1">
    <citation type="journal article" date="2012" name="Appl. Environ. Microbiol.">
        <title>Short-read sequencing for genomic analysis of the brown rot fungus Fibroporia radiculosa.</title>
        <authorList>
            <person name="Tang J.D."/>
            <person name="Perkins A.D."/>
            <person name="Sonstegard T.S."/>
            <person name="Schroeder S.G."/>
            <person name="Burgess S.C."/>
            <person name="Diehl S.V."/>
        </authorList>
    </citation>
    <scope>NUCLEOTIDE SEQUENCE [LARGE SCALE GENOMIC DNA]</scope>
    <source>
        <strain evidence="5 6">TFFH 294</strain>
    </source>
</reference>